<dbReference type="EMBL" id="BARS01028788">
    <property type="protein sequence ID" value="GAF99562.1"/>
    <property type="molecule type" value="Genomic_DNA"/>
</dbReference>
<reference evidence="1" key="1">
    <citation type="journal article" date="2014" name="Front. Microbiol.">
        <title>High frequency of phylogenetically diverse reductive dehalogenase-homologous genes in deep subseafloor sedimentary metagenomes.</title>
        <authorList>
            <person name="Kawai M."/>
            <person name="Futagami T."/>
            <person name="Toyoda A."/>
            <person name="Takaki Y."/>
            <person name="Nishi S."/>
            <person name="Hori S."/>
            <person name="Arai W."/>
            <person name="Tsubouchi T."/>
            <person name="Morono Y."/>
            <person name="Uchiyama I."/>
            <person name="Ito T."/>
            <person name="Fujiyama A."/>
            <person name="Inagaki F."/>
            <person name="Takami H."/>
        </authorList>
    </citation>
    <scope>NUCLEOTIDE SEQUENCE</scope>
    <source>
        <strain evidence="1">Expedition CK06-06</strain>
    </source>
</reference>
<accession>X0UGP8</accession>
<feature type="non-terminal residue" evidence="1">
    <location>
        <position position="1"/>
    </location>
</feature>
<name>X0UGP8_9ZZZZ</name>
<evidence type="ECO:0000313" key="1">
    <source>
        <dbReference type="EMBL" id="GAF99562.1"/>
    </source>
</evidence>
<protein>
    <submittedName>
        <fullName evidence="1">Uncharacterized protein</fullName>
    </submittedName>
</protein>
<dbReference type="AlphaFoldDB" id="X0UGP8"/>
<gene>
    <name evidence="1" type="ORF">S01H1_45087</name>
</gene>
<sequence length="144" mass="15147">PQEEVQVAQTAGTKALPSVTVADLPGGATVVRAIAMFAARVIENVHATEANNLDGATAAGTSQVIQVQDSTLGTWRDAIKFVAGQLGVAATLREGGPMLIGSVDIAVEVDGDATYDFRWLLAKAAQDHLQFNDVQVGLRIWYSV</sequence>
<proteinExistence type="predicted"/>
<organism evidence="1">
    <name type="scientific">marine sediment metagenome</name>
    <dbReference type="NCBI Taxonomy" id="412755"/>
    <lineage>
        <taxon>unclassified sequences</taxon>
        <taxon>metagenomes</taxon>
        <taxon>ecological metagenomes</taxon>
    </lineage>
</organism>
<comment type="caution">
    <text evidence="1">The sequence shown here is derived from an EMBL/GenBank/DDBJ whole genome shotgun (WGS) entry which is preliminary data.</text>
</comment>